<protein>
    <submittedName>
        <fullName evidence="2">Uncharacterized protein</fullName>
    </submittedName>
</protein>
<name>A0ABP6Y6E3_9FLAO</name>
<keyword evidence="1" id="KW-0812">Transmembrane</keyword>
<reference evidence="3" key="1">
    <citation type="journal article" date="2019" name="Int. J. Syst. Evol. Microbiol.">
        <title>The Global Catalogue of Microorganisms (GCM) 10K type strain sequencing project: providing services to taxonomists for standard genome sequencing and annotation.</title>
        <authorList>
            <consortium name="The Broad Institute Genomics Platform"/>
            <consortium name="The Broad Institute Genome Sequencing Center for Infectious Disease"/>
            <person name="Wu L."/>
            <person name="Ma J."/>
        </authorList>
    </citation>
    <scope>NUCLEOTIDE SEQUENCE [LARGE SCALE GENOMIC DNA]</scope>
    <source>
        <strain evidence="3">JCM 17111</strain>
    </source>
</reference>
<organism evidence="2 3">
    <name type="scientific">Snuella lapsa</name>
    <dbReference type="NCBI Taxonomy" id="870481"/>
    <lineage>
        <taxon>Bacteria</taxon>
        <taxon>Pseudomonadati</taxon>
        <taxon>Bacteroidota</taxon>
        <taxon>Flavobacteriia</taxon>
        <taxon>Flavobacteriales</taxon>
        <taxon>Flavobacteriaceae</taxon>
        <taxon>Snuella</taxon>
    </lineage>
</organism>
<dbReference type="EMBL" id="BAABCY010000076">
    <property type="protein sequence ID" value="GAA3577314.1"/>
    <property type="molecule type" value="Genomic_DNA"/>
</dbReference>
<comment type="caution">
    <text evidence="2">The sequence shown here is derived from an EMBL/GenBank/DDBJ whole genome shotgun (WGS) entry which is preliminary data.</text>
</comment>
<accession>A0ABP6Y6E3</accession>
<keyword evidence="3" id="KW-1185">Reference proteome</keyword>
<dbReference type="Proteomes" id="UP001500954">
    <property type="component" value="Unassembled WGS sequence"/>
</dbReference>
<gene>
    <name evidence="2" type="ORF">GCM10022395_27660</name>
</gene>
<feature type="transmembrane region" description="Helical" evidence="1">
    <location>
        <begin position="122"/>
        <end position="144"/>
    </location>
</feature>
<feature type="transmembrane region" description="Helical" evidence="1">
    <location>
        <begin position="95"/>
        <end position="116"/>
    </location>
</feature>
<sequence length="167" mass="19485">MDEVYERIFGLVGYLCLVGITIPKFKLYKLDKIIRAYLLVVFLINTYFVYVLYGVLKAVMVDLVDVTLFAIKSMSLIVLVFVAFGVYLHTETKQTITFLMAGMSFAFSTVLEYINFYYVYNWAFVLLGKVLFAFGIYLIISFMIQQNKKVKQERRRDRMARSESVFA</sequence>
<feature type="transmembrane region" description="Helical" evidence="1">
    <location>
        <begin position="6"/>
        <end position="25"/>
    </location>
</feature>
<evidence type="ECO:0000313" key="3">
    <source>
        <dbReference type="Proteomes" id="UP001500954"/>
    </source>
</evidence>
<feature type="transmembrane region" description="Helical" evidence="1">
    <location>
        <begin position="68"/>
        <end position="88"/>
    </location>
</feature>
<proteinExistence type="predicted"/>
<keyword evidence="1" id="KW-0472">Membrane</keyword>
<feature type="transmembrane region" description="Helical" evidence="1">
    <location>
        <begin position="37"/>
        <end position="56"/>
    </location>
</feature>
<evidence type="ECO:0000313" key="2">
    <source>
        <dbReference type="EMBL" id="GAA3577314.1"/>
    </source>
</evidence>
<evidence type="ECO:0000256" key="1">
    <source>
        <dbReference type="SAM" id="Phobius"/>
    </source>
</evidence>
<keyword evidence="1" id="KW-1133">Transmembrane helix</keyword>